<sequence length="135" mass="15260">MRKKKCLQKFHSESLGKLGDSCGEVATLPFMNWIGLHIDFVDSEKLVNVCNLHLRLACTSTFFMPCEICKNRYVVLLKIFEKLDHVSTFGWESGTCLEMLLGPLLVRSLDTSAGTIDYTSKNKLQPIRELSELCA</sequence>
<dbReference type="AlphaFoldDB" id="A0A6N2B6F3"/>
<proteinExistence type="predicted"/>
<name>A0A6N2B6F3_SOLCI</name>
<accession>A0A6N2B6F3</accession>
<reference evidence="1" key="1">
    <citation type="submission" date="2019-05" db="EMBL/GenBank/DDBJ databases">
        <title>The de novo reference genome and transcriptome assemblies of the wild tomato species Solanum chilense.</title>
        <authorList>
            <person name="Stam R."/>
            <person name="Nosenko T."/>
            <person name="Hoerger A.C."/>
            <person name="Stephan W."/>
            <person name="Seidel M.A."/>
            <person name="Kuhn J.M.M."/>
            <person name="Haberer G."/>
            <person name="Tellier A."/>
        </authorList>
    </citation>
    <scope>NUCLEOTIDE SEQUENCE</scope>
    <source>
        <tissue evidence="1">Mature leaves</tissue>
    </source>
</reference>
<dbReference type="EMBL" id="RXGB01004473">
    <property type="protein sequence ID" value="TMW89600.1"/>
    <property type="molecule type" value="Genomic_DNA"/>
</dbReference>
<comment type="caution">
    <text evidence="1">The sequence shown here is derived from an EMBL/GenBank/DDBJ whole genome shotgun (WGS) entry which is preliminary data.</text>
</comment>
<evidence type="ECO:0000313" key="1">
    <source>
        <dbReference type="EMBL" id="TMW89600.1"/>
    </source>
</evidence>
<gene>
    <name evidence="1" type="ORF">EJD97_016918</name>
</gene>
<organism evidence="1">
    <name type="scientific">Solanum chilense</name>
    <name type="common">Tomato</name>
    <name type="synonym">Lycopersicon chilense</name>
    <dbReference type="NCBI Taxonomy" id="4083"/>
    <lineage>
        <taxon>Eukaryota</taxon>
        <taxon>Viridiplantae</taxon>
        <taxon>Streptophyta</taxon>
        <taxon>Embryophyta</taxon>
        <taxon>Tracheophyta</taxon>
        <taxon>Spermatophyta</taxon>
        <taxon>Magnoliopsida</taxon>
        <taxon>eudicotyledons</taxon>
        <taxon>Gunneridae</taxon>
        <taxon>Pentapetalae</taxon>
        <taxon>asterids</taxon>
        <taxon>lamiids</taxon>
        <taxon>Solanales</taxon>
        <taxon>Solanaceae</taxon>
        <taxon>Solanoideae</taxon>
        <taxon>Solaneae</taxon>
        <taxon>Solanum</taxon>
        <taxon>Solanum subgen. Lycopersicon</taxon>
    </lineage>
</organism>
<protein>
    <submittedName>
        <fullName evidence="1">Uncharacterized protein</fullName>
    </submittedName>
</protein>